<feature type="transmembrane region" description="Helical" evidence="7">
    <location>
        <begin position="204"/>
        <end position="221"/>
    </location>
</feature>
<keyword evidence="4 7" id="KW-0812">Transmembrane</keyword>
<dbReference type="Gene3D" id="1.20.120.1220">
    <property type="match status" value="1"/>
</dbReference>
<evidence type="ECO:0000256" key="6">
    <source>
        <dbReference type="ARBA" id="ARBA00023136"/>
    </source>
</evidence>
<name>A0A9Q8CQ36_9STAP</name>
<evidence type="ECO:0000256" key="1">
    <source>
        <dbReference type="ARBA" id="ARBA00004651"/>
    </source>
</evidence>
<protein>
    <submittedName>
        <fullName evidence="10">Prepilin peptidase</fullName>
    </submittedName>
</protein>
<dbReference type="Pfam" id="PF06750">
    <property type="entry name" value="A24_N_bact"/>
    <property type="match status" value="1"/>
</dbReference>
<evidence type="ECO:0000259" key="9">
    <source>
        <dbReference type="Pfam" id="PF06750"/>
    </source>
</evidence>
<keyword evidence="11" id="KW-1185">Reference proteome</keyword>
<gene>
    <name evidence="10" type="ORF">ERX40_04605</name>
</gene>
<dbReference type="InterPro" id="IPR010627">
    <property type="entry name" value="Prepilin_pept_A24_N"/>
</dbReference>
<dbReference type="InterPro" id="IPR050882">
    <property type="entry name" value="Prepilin_peptidase/N-MTase"/>
</dbReference>
<evidence type="ECO:0000259" key="8">
    <source>
        <dbReference type="Pfam" id="PF01478"/>
    </source>
</evidence>
<feature type="domain" description="Prepilin peptidase A24 N-terminal" evidence="9">
    <location>
        <begin position="2"/>
        <end position="81"/>
    </location>
</feature>
<evidence type="ECO:0000256" key="2">
    <source>
        <dbReference type="ARBA" id="ARBA00005801"/>
    </source>
</evidence>
<feature type="transmembrane region" description="Helical" evidence="7">
    <location>
        <begin position="88"/>
        <end position="108"/>
    </location>
</feature>
<dbReference type="GO" id="GO:0005886">
    <property type="term" value="C:plasma membrane"/>
    <property type="evidence" value="ECO:0007669"/>
    <property type="project" value="UniProtKB-SubCell"/>
</dbReference>
<keyword evidence="6 7" id="KW-0472">Membrane</keyword>
<feature type="transmembrane region" description="Helical" evidence="7">
    <location>
        <begin position="138"/>
        <end position="156"/>
    </location>
</feature>
<dbReference type="EMBL" id="SCWD01000001">
    <property type="protein sequence ID" value="TDM04455.1"/>
    <property type="molecule type" value="Genomic_DNA"/>
</dbReference>
<dbReference type="AlphaFoldDB" id="A0A9Q8CQ36"/>
<feature type="transmembrane region" description="Helical" evidence="7">
    <location>
        <begin position="176"/>
        <end position="197"/>
    </location>
</feature>
<comment type="similarity">
    <text evidence="2">Belongs to the peptidase A24 family.</text>
</comment>
<dbReference type="GO" id="GO:0006465">
    <property type="term" value="P:signal peptide processing"/>
    <property type="evidence" value="ECO:0007669"/>
    <property type="project" value="TreeGrafter"/>
</dbReference>
<evidence type="ECO:0000256" key="3">
    <source>
        <dbReference type="ARBA" id="ARBA00022475"/>
    </source>
</evidence>
<dbReference type="Pfam" id="PF01478">
    <property type="entry name" value="Peptidase_A24"/>
    <property type="match status" value="1"/>
</dbReference>
<dbReference type="PANTHER" id="PTHR30487:SF0">
    <property type="entry name" value="PREPILIN LEADER PEPTIDASE_N-METHYLTRANSFERASE-RELATED"/>
    <property type="match status" value="1"/>
</dbReference>
<proteinExistence type="inferred from homology"/>
<feature type="transmembrane region" description="Helical" evidence="7">
    <location>
        <begin position="114"/>
        <end position="131"/>
    </location>
</feature>
<comment type="subcellular location">
    <subcellularLocation>
        <location evidence="1">Cell membrane</location>
        <topology evidence="1">Multi-pass membrane protein</topology>
    </subcellularLocation>
</comment>
<organism evidence="10 11">
    <name type="scientific">Macrococcus carouselicus</name>
    <dbReference type="NCBI Taxonomy" id="69969"/>
    <lineage>
        <taxon>Bacteria</taxon>
        <taxon>Bacillati</taxon>
        <taxon>Bacillota</taxon>
        <taxon>Bacilli</taxon>
        <taxon>Bacillales</taxon>
        <taxon>Staphylococcaceae</taxon>
        <taxon>Macrococcus</taxon>
    </lineage>
</organism>
<evidence type="ECO:0000256" key="4">
    <source>
        <dbReference type="ARBA" id="ARBA00022692"/>
    </source>
</evidence>
<dbReference type="OrthoDB" id="9789291at2"/>
<keyword evidence="5 7" id="KW-1133">Transmembrane helix</keyword>
<dbReference type="InterPro" id="IPR000045">
    <property type="entry name" value="Prepilin_IV_endopep_pep"/>
</dbReference>
<dbReference type="Proteomes" id="UP000295280">
    <property type="component" value="Unassembled WGS sequence"/>
</dbReference>
<sequence length="233" mass="26884">MLAAIVGSFIGSFMLCLTYSQDSLFRRSCCESCRHDLRWFELVPVISYLVQRGRCNHCHASIPFFIVLTELLFATLFLVFISTGQAVALSAAFISFLIPLAIYDIHHFKVPDHMLLLLGCLLLFIQFNLLFDFSHMFRAVLMIILLHLFYLLTRSIGYGDIKLFSLFALFLPTPYFLLIFMLTYFIGGIAVIFFLSYKTDLKKVPLIPFITVSTLLVLKFYDEFYTIYFGGFI</sequence>
<dbReference type="PANTHER" id="PTHR30487">
    <property type="entry name" value="TYPE 4 PREPILIN-LIKE PROTEINS LEADER PEPTIDE-PROCESSING ENZYME"/>
    <property type="match status" value="1"/>
</dbReference>
<accession>A0A9Q8CQ36</accession>
<evidence type="ECO:0000313" key="10">
    <source>
        <dbReference type="EMBL" id="TDM04455.1"/>
    </source>
</evidence>
<evidence type="ECO:0000256" key="5">
    <source>
        <dbReference type="ARBA" id="ARBA00022989"/>
    </source>
</evidence>
<comment type="caution">
    <text evidence="10">The sequence shown here is derived from an EMBL/GenBank/DDBJ whole genome shotgun (WGS) entry which is preliminary data.</text>
</comment>
<evidence type="ECO:0000313" key="11">
    <source>
        <dbReference type="Proteomes" id="UP000295280"/>
    </source>
</evidence>
<keyword evidence="3" id="KW-1003">Cell membrane</keyword>
<feature type="domain" description="Prepilin type IV endopeptidase peptidase" evidence="8">
    <location>
        <begin position="92"/>
        <end position="191"/>
    </location>
</feature>
<reference evidence="10 11" key="1">
    <citation type="submission" date="2019-01" db="EMBL/GenBank/DDBJ databases">
        <title>Draft genome sequences of the type strains of six Macrococcus species.</title>
        <authorList>
            <person name="Mazhar S."/>
            <person name="Altermann E."/>
            <person name="Hill C."/>
            <person name="Mcauliffe O."/>
        </authorList>
    </citation>
    <scope>NUCLEOTIDE SEQUENCE [LARGE SCALE GENOMIC DNA]</scope>
    <source>
        <strain evidence="10 11">ATCC 51828</strain>
    </source>
</reference>
<feature type="transmembrane region" description="Helical" evidence="7">
    <location>
        <begin position="62"/>
        <end position="81"/>
    </location>
</feature>
<dbReference type="GO" id="GO:0004190">
    <property type="term" value="F:aspartic-type endopeptidase activity"/>
    <property type="evidence" value="ECO:0007669"/>
    <property type="project" value="InterPro"/>
</dbReference>
<evidence type="ECO:0000256" key="7">
    <source>
        <dbReference type="SAM" id="Phobius"/>
    </source>
</evidence>